<dbReference type="GO" id="GO:0005829">
    <property type="term" value="C:cytosol"/>
    <property type="evidence" value="ECO:0007669"/>
    <property type="project" value="TreeGrafter"/>
</dbReference>
<accession>A0AAV4ZLJ4</accession>
<dbReference type="HAMAP" id="MF_00074">
    <property type="entry name" value="16SrRNA_methyltr_G"/>
    <property type="match status" value="1"/>
</dbReference>
<dbReference type="RefSeq" id="WP_066919474.1">
    <property type="nucleotide sequence ID" value="NZ_BPQO01000008.1"/>
</dbReference>
<dbReference type="PANTHER" id="PTHR31760:SF0">
    <property type="entry name" value="S-ADENOSYL-L-METHIONINE-DEPENDENT METHYLTRANSFERASES SUPERFAMILY PROTEIN"/>
    <property type="match status" value="1"/>
</dbReference>
<dbReference type="Proteomes" id="UP001055247">
    <property type="component" value="Unassembled WGS sequence"/>
</dbReference>
<keyword evidence="1 6" id="KW-0963">Cytoplasm</keyword>
<gene>
    <name evidence="6 7" type="primary">rsmG</name>
    <name evidence="7" type="ORF">BHAOGJBA_2279</name>
</gene>
<comment type="catalytic activity">
    <reaction evidence="6">
        <text>guanosine(527) in 16S rRNA + S-adenosyl-L-methionine = N(7)-methylguanosine(527) in 16S rRNA + S-adenosyl-L-homocysteine</text>
        <dbReference type="Rhea" id="RHEA:42732"/>
        <dbReference type="Rhea" id="RHEA-COMP:10209"/>
        <dbReference type="Rhea" id="RHEA-COMP:10210"/>
        <dbReference type="ChEBI" id="CHEBI:57856"/>
        <dbReference type="ChEBI" id="CHEBI:59789"/>
        <dbReference type="ChEBI" id="CHEBI:74269"/>
        <dbReference type="ChEBI" id="CHEBI:74480"/>
        <dbReference type="EC" id="2.1.1.170"/>
    </reaction>
</comment>
<evidence type="ECO:0000256" key="5">
    <source>
        <dbReference type="ARBA" id="ARBA00022691"/>
    </source>
</evidence>
<dbReference type="EMBL" id="BPQO01000008">
    <property type="protein sequence ID" value="GJD88758.1"/>
    <property type="molecule type" value="Genomic_DNA"/>
</dbReference>
<keyword evidence="2 6" id="KW-0698">rRNA processing</keyword>
<keyword evidence="8" id="KW-1185">Reference proteome</keyword>
<reference evidence="7" key="1">
    <citation type="journal article" date="2016" name="Front. Microbiol.">
        <title>Genome Sequence of the Piezophilic, Mesophilic Sulfate-Reducing Bacterium Desulfovibrio indicus J2T.</title>
        <authorList>
            <person name="Cao J."/>
            <person name="Maignien L."/>
            <person name="Shao Z."/>
            <person name="Alain K."/>
            <person name="Jebbar M."/>
        </authorList>
    </citation>
    <scope>NUCLEOTIDE SEQUENCE</scope>
    <source>
        <strain evidence="7">DSM 16372</strain>
    </source>
</reference>
<feature type="binding site" evidence="6">
    <location>
        <begin position="125"/>
        <end position="126"/>
    </location>
    <ligand>
        <name>S-adenosyl-L-methionine</name>
        <dbReference type="ChEBI" id="CHEBI:59789"/>
    </ligand>
</feature>
<protein>
    <recommendedName>
        <fullName evidence="6">Ribosomal RNA small subunit methyltransferase G</fullName>
        <ecNumber evidence="6">2.1.1.170</ecNumber>
    </recommendedName>
    <alternativeName>
        <fullName evidence="6">16S rRNA 7-methylguanosine methyltransferase</fullName>
        <shortName evidence="6">16S rRNA m7G methyltransferase</shortName>
    </alternativeName>
</protein>
<evidence type="ECO:0000256" key="3">
    <source>
        <dbReference type="ARBA" id="ARBA00022603"/>
    </source>
</evidence>
<dbReference type="NCBIfam" id="TIGR00138">
    <property type="entry name" value="rsmG_gidB"/>
    <property type="match status" value="1"/>
</dbReference>
<evidence type="ECO:0000313" key="7">
    <source>
        <dbReference type="EMBL" id="GJD88758.1"/>
    </source>
</evidence>
<sequence>MAAQHDRDRVLAEAGVSRETAARLDLYVAQLRRWQSVKNLVGPATLAEVWTRHVADALQLLALAPDARRWLDLGSGAGIPGLILAIAGGPEISVDLVESNARKCAFLTETARLTGARARVHAARIEAVIPNFRGVDVVCARALAPLEQLLDWTEPLLNSGTTGLFPKGREVEAELTRAAARWTVAYDLVPSRTESMARIVRVNDLAPASPRSSPRVPDPSP</sequence>
<evidence type="ECO:0000313" key="8">
    <source>
        <dbReference type="Proteomes" id="UP001055247"/>
    </source>
</evidence>
<evidence type="ECO:0000256" key="6">
    <source>
        <dbReference type="HAMAP-Rule" id="MF_00074"/>
    </source>
</evidence>
<keyword evidence="5 6" id="KW-0949">S-adenosyl-L-methionine</keyword>
<comment type="similarity">
    <text evidence="6">Belongs to the methyltransferase superfamily. RNA methyltransferase RsmG family.</text>
</comment>
<evidence type="ECO:0000256" key="4">
    <source>
        <dbReference type="ARBA" id="ARBA00022679"/>
    </source>
</evidence>
<keyword evidence="3 6" id="KW-0489">Methyltransferase</keyword>
<dbReference type="PANTHER" id="PTHR31760">
    <property type="entry name" value="S-ADENOSYL-L-METHIONINE-DEPENDENT METHYLTRANSFERASES SUPERFAMILY PROTEIN"/>
    <property type="match status" value="1"/>
</dbReference>
<reference evidence="7" key="2">
    <citation type="submission" date="2021-08" db="EMBL/GenBank/DDBJ databases">
        <authorList>
            <person name="Tani A."/>
            <person name="Ola A."/>
            <person name="Ogura Y."/>
            <person name="Katsura K."/>
            <person name="Hayashi T."/>
        </authorList>
    </citation>
    <scope>NUCLEOTIDE SEQUENCE</scope>
    <source>
        <strain evidence="7">DSM 16372</strain>
    </source>
</reference>
<dbReference type="Gene3D" id="3.40.50.150">
    <property type="entry name" value="Vaccinia Virus protein VP39"/>
    <property type="match status" value="1"/>
</dbReference>
<dbReference type="EC" id="2.1.1.170" evidence="6"/>
<dbReference type="AlphaFoldDB" id="A0AAV4ZLJ4"/>
<comment type="subcellular location">
    <subcellularLocation>
        <location evidence="6">Cytoplasm</location>
    </subcellularLocation>
</comment>
<comment type="function">
    <text evidence="6">Specifically methylates the N7 position of guanine in position 527 of 16S rRNA.</text>
</comment>
<feature type="binding site" evidence="6">
    <location>
        <position position="74"/>
    </location>
    <ligand>
        <name>S-adenosyl-L-methionine</name>
        <dbReference type="ChEBI" id="CHEBI:59789"/>
    </ligand>
</feature>
<dbReference type="Pfam" id="PF02527">
    <property type="entry name" value="GidB"/>
    <property type="match status" value="1"/>
</dbReference>
<evidence type="ECO:0000256" key="2">
    <source>
        <dbReference type="ARBA" id="ARBA00022552"/>
    </source>
</evidence>
<dbReference type="InterPro" id="IPR003682">
    <property type="entry name" value="rRNA_ssu_MeTfrase_G"/>
</dbReference>
<keyword evidence="4 6" id="KW-0808">Transferase</keyword>
<comment type="caution">
    <text evidence="6">Lacks conserved residue(s) required for the propagation of feature annotation.</text>
</comment>
<dbReference type="SUPFAM" id="SSF53335">
    <property type="entry name" value="S-adenosyl-L-methionine-dependent methyltransferases"/>
    <property type="match status" value="1"/>
</dbReference>
<proteinExistence type="inferred from homology"/>
<evidence type="ECO:0000256" key="1">
    <source>
        <dbReference type="ARBA" id="ARBA00022490"/>
    </source>
</evidence>
<name>A0AAV4ZLJ4_9HYPH</name>
<organism evidence="7 8">
    <name type="scientific">Methylobacterium hispanicum</name>
    <dbReference type="NCBI Taxonomy" id="270350"/>
    <lineage>
        <taxon>Bacteria</taxon>
        <taxon>Pseudomonadati</taxon>
        <taxon>Pseudomonadota</taxon>
        <taxon>Alphaproteobacteria</taxon>
        <taxon>Hyphomicrobiales</taxon>
        <taxon>Methylobacteriaceae</taxon>
        <taxon>Methylobacterium</taxon>
    </lineage>
</organism>
<comment type="caution">
    <text evidence="7">The sequence shown here is derived from an EMBL/GenBank/DDBJ whole genome shotgun (WGS) entry which is preliminary data.</text>
</comment>
<dbReference type="GO" id="GO:0070043">
    <property type="term" value="F:rRNA (guanine-N7-)-methyltransferase activity"/>
    <property type="evidence" value="ECO:0007669"/>
    <property type="project" value="UniProtKB-UniRule"/>
</dbReference>
<dbReference type="InterPro" id="IPR029063">
    <property type="entry name" value="SAM-dependent_MTases_sf"/>
</dbReference>
<feature type="binding site" evidence="6">
    <location>
        <position position="141"/>
    </location>
    <ligand>
        <name>S-adenosyl-L-methionine</name>
        <dbReference type="ChEBI" id="CHEBI:59789"/>
    </ligand>
</feature>